<keyword evidence="1" id="KW-0949">S-adenosyl-L-methionine</keyword>
<organism evidence="6 7">
    <name type="scientific">[Clostridium] polysaccharolyticum</name>
    <dbReference type="NCBI Taxonomy" id="29364"/>
    <lineage>
        <taxon>Bacteria</taxon>
        <taxon>Bacillati</taxon>
        <taxon>Bacillota</taxon>
        <taxon>Clostridia</taxon>
        <taxon>Lachnospirales</taxon>
        <taxon>Lachnospiraceae</taxon>
    </lineage>
</organism>
<dbReference type="GO" id="GO:0003824">
    <property type="term" value="F:catalytic activity"/>
    <property type="evidence" value="ECO:0007669"/>
    <property type="project" value="InterPro"/>
</dbReference>
<dbReference type="AlphaFoldDB" id="A0A1I0CBU5"/>
<evidence type="ECO:0000259" key="5">
    <source>
        <dbReference type="PROSITE" id="PS51918"/>
    </source>
</evidence>
<keyword evidence="4" id="KW-0411">Iron-sulfur</keyword>
<reference evidence="6 7" key="1">
    <citation type="submission" date="2016-10" db="EMBL/GenBank/DDBJ databases">
        <authorList>
            <person name="de Groot N.N."/>
        </authorList>
    </citation>
    <scope>NUCLEOTIDE SEQUENCE [LARGE SCALE GENOMIC DNA]</scope>
    <source>
        <strain evidence="6 7">DSM 1801</strain>
    </source>
</reference>
<dbReference type="OrthoDB" id="9810775at2"/>
<evidence type="ECO:0000256" key="2">
    <source>
        <dbReference type="ARBA" id="ARBA00022723"/>
    </source>
</evidence>
<dbReference type="SUPFAM" id="SSF102114">
    <property type="entry name" value="Radical SAM enzymes"/>
    <property type="match status" value="1"/>
</dbReference>
<dbReference type="InterPro" id="IPR023885">
    <property type="entry name" value="4Fe4S-binding_SPASM_dom"/>
</dbReference>
<gene>
    <name evidence="6" type="ORF">SAMN04487772_109124</name>
</gene>
<evidence type="ECO:0000313" key="6">
    <source>
        <dbReference type="EMBL" id="SET16990.1"/>
    </source>
</evidence>
<dbReference type="PANTHER" id="PTHR11228">
    <property type="entry name" value="RADICAL SAM DOMAIN PROTEIN"/>
    <property type="match status" value="1"/>
</dbReference>
<dbReference type="SFLD" id="SFLDG01067">
    <property type="entry name" value="SPASM/twitch_domain_containing"/>
    <property type="match status" value="1"/>
</dbReference>
<dbReference type="Proteomes" id="UP000199800">
    <property type="component" value="Unassembled WGS sequence"/>
</dbReference>
<dbReference type="InterPro" id="IPR007197">
    <property type="entry name" value="rSAM"/>
</dbReference>
<evidence type="ECO:0000256" key="4">
    <source>
        <dbReference type="ARBA" id="ARBA00023014"/>
    </source>
</evidence>
<evidence type="ECO:0000256" key="1">
    <source>
        <dbReference type="ARBA" id="ARBA00022691"/>
    </source>
</evidence>
<accession>A0A1I0CBU5</accession>
<dbReference type="RefSeq" id="WP_092477726.1">
    <property type="nucleotide sequence ID" value="NZ_FOHN01000009.1"/>
</dbReference>
<dbReference type="Gene3D" id="3.20.20.70">
    <property type="entry name" value="Aldolase class I"/>
    <property type="match status" value="1"/>
</dbReference>
<dbReference type="InterPro" id="IPR050377">
    <property type="entry name" value="Radical_SAM_PqqE_MftC-like"/>
</dbReference>
<dbReference type="InterPro" id="IPR013785">
    <property type="entry name" value="Aldolase_TIM"/>
</dbReference>
<dbReference type="InterPro" id="IPR058240">
    <property type="entry name" value="rSAM_sf"/>
</dbReference>
<proteinExistence type="predicted"/>
<keyword evidence="7" id="KW-1185">Reference proteome</keyword>
<dbReference type="Pfam" id="PF13186">
    <property type="entry name" value="SPASM"/>
    <property type="match status" value="1"/>
</dbReference>
<evidence type="ECO:0000313" key="7">
    <source>
        <dbReference type="Proteomes" id="UP000199800"/>
    </source>
</evidence>
<dbReference type="PROSITE" id="PS51918">
    <property type="entry name" value="RADICAL_SAM"/>
    <property type="match status" value="1"/>
</dbReference>
<keyword evidence="2" id="KW-0479">Metal-binding</keyword>
<sequence>MYDTLGFTLLKKCTAKCDICCFESAPSDEEKLDINRVKEYIEQSKELEQIKTIAFTGGEPFLVYEELLELVRLAKAAGKKPNTITNGFWAADGKTAFSRLKELKAAGIDYLSLSYDAYHGQYIDVNNIRNILNAAAQLGISTTLSIVKIKGEKIGDILDQIGSDIYTANIKIVPCLPSGRAAKMFHEEQFDRTILAENCRCPYGGNLVVLYDGKIYPCCSQEVPDTNLSIGDFNTITLKEALQRVKNNGLLYFLRNTDFRFFTEYAQNELGMELPQKVVNPCELCAILFKENKAGLFYDYVVENIKELKRQMRKDEERILS</sequence>
<evidence type="ECO:0000256" key="3">
    <source>
        <dbReference type="ARBA" id="ARBA00023004"/>
    </source>
</evidence>
<dbReference type="GO" id="GO:0051536">
    <property type="term" value="F:iron-sulfur cluster binding"/>
    <property type="evidence" value="ECO:0007669"/>
    <property type="project" value="UniProtKB-KW"/>
</dbReference>
<dbReference type="STRING" id="29364.SAMN04487772_109124"/>
<dbReference type="EMBL" id="FOHN01000009">
    <property type="protein sequence ID" value="SET16990.1"/>
    <property type="molecule type" value="Genomic_DNA"/>
</dbReference>
<protein>
    <submittedName>
        <fullName evidence="6">Peptide modification radical SAM enzyme, YydG family</fullName>
    </submittedName>
</protein>
<dbReference type="Pfam" id="PF04055">
    <property type="entry name" value="Radical_SAM"/>
    <property type="match status" value="1"/>
</dbReference>
<keyword evidence="3" id="KW-0408">Iron</keyword>
<dbReference type="GO" id="GO:0046872">
    <property type="term" value="F:metal ion binding"/>
    <property type="evidence" value="ECO:0007669"/>
    <property type="project" value="UniProtKB-KW"/>
</dbReference>
<feature type="domain" description="Radical SAM core" evidence="5">
    <location>
        <begin position="1"/>
        <end position="214"/>
    </location>
</feature>
<dbReference type="CDD" id="cd21109">
    <property type="entry name" value="SPASM"/>
    <property type="match status" value="1"/>
</dbReference>
<dbReference type="CDD" id="cd01335">
    <property type="entry name" value="Radical_SAM"/>
    <property type="match status" value="1"/>
</dbReference>
<name>A0A1I0CBU5_9FIRM</name>
<dbReference type="SFLD" id="SFLDS00029">
    <property type="entry name" value="Radical_SAM"/>
    <property type="match status" value="1"/>
</dbReference>
<dbReference type="PANTHER" id="PTHR11228:SF34">
    <property type="entry name" value="TUNGSTEN-CONTAINING ALDEHYDE FERREDOXIN OXIDOREDUCTASE COFACTOR MODIFYING PROTEIN"/>
    <property type="match status" value="1"/>
</dbReference>